<dbReference type="GO" id="GO:0005524">
    <property type="term" value="F:ATP binding"/>
    <property type="evidence" value="ECO:0007669"/>
    <property type="project" value="UniProtKB-KW"/>
</dbReference>
<dbReference type="InterPro" id="IPR049940">
    <property type="entry name" value="GluQ/Sye"/>
</dbReference>
<keyword evidence="7" id="KW-0648">Protein biosynthesis</keyword>
<dbReference type="GO" id="GO:0006424">
    <property type="term" value="P:glutamyl-tRNA aminoacylation"/>
    <property type="evidence" value="ECO:0007669"/>
    <property type="project" value="TreeGrafter"/>
</dbReference>
<dbReference type="Pfam" id="PF00749">
    <property type="entry name" value="tRNA-synt_1c"/>
    <property type="match status" value="2"/>
</dbReference>
<feature type="domain" description="Glutamyl/glutaminyl-tRNA synthetase class Ib catalytic" evidence="8">
    <location>
        <begin position="11"/>
        <end position="119"/>
    </location>
</feature>
<evidence type="ECO:0000256" key="2">
    <source>
        <dbReference type="ARBA" id="ARBA00022723"/>
    </source>
</evidence>
<dbReference type="OrthoDB" id="9807503at2"/>
<proteinExistence type="inferred from homology"/>
<comment type="caution">
    <text evidence="9">The sequence shown here is derived from an EMBL/GenBank/DDBJ whole genome shotgun (WGS) entry which is preliminary data.</text>
</comment>
<dbReference type="GO" id="GO:0005829">
    <property type="term" value="C:cytosol"/>
    <property type="evidence" value="ECO:0007669"/>
    <property type="project" value="TreeGrafter"/>
</dbReference>
<evidence type="ECO:0000313" key="10">
    <source>
        <dbReference type="Proteomes" id="UP000240912"/>
    </source>
</evidence>
<dbReference type="PANTHER" id="PTHR43311:SF1">
    <property type="entry name" value="GLUTAMYL-Q TRNA(ASP) SYNTHETASE"/>
    <property type="match status" value="1"/>
</dbReference>
<dbReference type="InterPro" id="IPR020058">
    <property type="entry name" value="Glu/Gln-tRNA-synth_Ib_cat-dom"/>
</dbReference>
<evidence type="ECO:0000256" key="7">
    <source>
        <dbReference type="RuleBase" id="RU363037"/>
    </source>
</evidence>
<keyword evidence="2" id="KW-0479">Metal-binding</keyword>
<evidence type="ECO:0000256" key="3">
    <source>
        <dbReference type="ARBA" id="ARBA00022741"/>
    </source>
</evidence>
<dbReference type="RefSeq" id="WP_107213903.1">
    <property type="nucleotide sequence ID" value="NZ_KZ686268.1"/>
</dbReference>
<dbReference type="AlphaFoldDB" id="A0A2T3HNH2"/>
<organism evidence="9 10">
    <name type="scientific">Pedobacter yulinensis</name>
    <dbReference type="NCBI Taxonomy" id="2126353"/>
    <lineage>
        <taxon>Bacteria</taxon>
        <taxon>Pseudomonadati</taxon>
        <taxon>Bacteroidota</taxon>
        <taxon>Sphingobacteriia</taxon>
        <taxon>Sphingobacteriales</taxon>
        <taxon>Sphingobacteriaceae</taxon>
        <taxon>Pedobacter</taxon>
    </lineage>
</organism>
<evidence type="ECO:0000256" key="1">
    <source>
        <dbReference type="ARBA" id="ARBA00022598"/>
    </source>
</evidence>
<keyword evidence="4" id="KW-0862">Zinc</keyword>
<dbReference type="InterPro" id="IPR014729">
    <property type="entry name" value="Rossmann-like_a/b/a_fold"/>
</dbReference>
<reference evidence="9 10" key="1">
    <citation type="submission" date="2018-03" db="EMBL/GenBank/DDBJ databases">
        <authorList>
            <person name="Keele B.F."/>
        </authorList>
    </citation>
    <scope>NUCLEOTIDE SEQUENCE [LARGE SCALE GENOMIC DNA]</scope>
    <source>
        <strain evidence="9 10">YL28-9</strain>
    </source>
</reference>
<protein>
    <submittedName>
        <fullName evidence="9">tRNA glutamyl-Q synthetase</fullName>
    </submittedName>
</protein>
<feature type="domain" description="Glutamyl/glutaminyl-tRNA synthetase class Ib catalytic" evidence="8">
    <location>
        <begin position="172"/>
        <end position="259"/>
    </location>
</feature>
<evidence type="ECO:0000313" key="9">
    <source>
        <dbReference type="EMBL" id="PST83957.1"/>
    </source>
</evidence>
<dbReference type="PRINTS" id="PR00987">
    <property type="entry name" value="TRNASYNTHGLU"/>
</dbReference>
<comment type="similarity">
    <text evidence="7">Belongs to the class-I aminoacyl-tRNA synthetase family.</text>
</comment>
<dbReference type="GO" id="GO:0004818">
    <property type="term" value="F:glutamate-tRNA ligase activity"/>
    <property type="evidence" value="ECO:0007669"/>
    <property type="project" value="TreeGrafter"/>
</dbReference>
<keyword evidence="5 7" id="KW-0067">ATP-binding</keyword>
<keyword evidence="3 7" id="KW-0547">Nucleotide-binding</keyword>
<accession>A0A2T3HNH2</accession>
<dbReference type="EMBL" id="PYLS01000004">
    <property type="protein sequence ID" value="PST83957.1"/>
    <property type="molecule type" value="Genomic_DNA"/>
</dbReference>
<name>A0A2T3HNH2_9SPHI</name>
<evidence type="ECO:0000256" key="4">
    <source>
        <dbReference type="ARBA" id="ARBA00022833"/>
    </source>
</evidence>
<dbReference type="Proteomes" id="UP000240912">
    <property type="component" value="Unassembled WGS sequence"/>
</dbReference>
<dbReference type="PANTHER" id="PTHR43311">
    <property type="entry name" value="GLUTAMATE--TRNA LIGASE"/>
    <property type="match status" value="1"/>
</dbReference>
<dbReference type="Gene3D" id="3.40.50.620">
    <property type="entry name" value="HUPs"/>
    <property type="match status" value="1"/>
</dbReference>
<dbReference type="PROSITE" id="PS00178">
    <property type="entry name" value="AA_TRNA_LIGASE_I"/>
    <property type="match status" value="1"/>
</dbReference>
<dbReference type="InterPro" id="IPR001412">
    <property type="entry name" value="aa-tRNA-synth_I_CS"/>
</dbReference>
<keyword evidence="10" id="KW-1185">Reference proteome</keyword>
<evidence type="ECO:0000256" key="5">
    <source>
        <dbReference type="ARBA" id="ARBA00022840"/>
    </source>
</evidence>
<evidence type="ECO:0000259" key="8">
    <source>
        <dbReference type="Pfam" id="PF00749"/>
    </source>
</evidence>
<sequence>MYRPAPGRFERSRIAPTPSGFLHLGNAYNFALTAALSRHLGARILLRIDDLDQQRVDPVYLEDIFETLHFLDIPFDEGPQHVTGLQAIYSQLHRLDLYNNLLSRLRSAGLLFACNCSRKAILSASPNGVYPGTCRNKELPFGAEGVAWRMRTDHSLVLQVAEPSGIRQATLPLSQRDFVVRKKDGFPAYQLASLADDLHFGVDLIVRGEDLRDSTLAQLYLARALEASTFLNTTFVHHPLLSDRQGAKLSKSAGSTSVQHLRRGGLSAPQVYGLIAAAAGLQTQPRHWHDFNTQALWSCSSNPG</sequence>
<dbReference type="SUPFAM" id="SSF52374">
    <property type="entry name" value="Nucleotidylyl transferase"/>
    <property type="match status" value="1"/>
</dbReference>
<keyword evidence="6 7" id="KW-0030">Aminoacyl-tRNA synthetase</keyword>
<gene>
    <name evidence="9" type="ORF">C7T94_04225</name>
</gene>
<evidence type="ECO:0000256" key="6">
    <source>
        <dbReference type="ARBA" id="ARBA00023146"/>
    </source>
</evidence>
<keyword evidence="1 7" id="KW-0436">Ligase</keyword>
<dbReference type="InterPro" id="IPR000924">
    <property type="entry name" value="Glu/Gln-tRNA-synth"/>
</dbReference>